<dbReference type="InterPro" id="IPR038005">
    <property type="entry name" value="RX-like_CC"/>
</dbReference>
<dbReference type="PANTHER" id="PTHR19338:SF66">
    <property type="entry name" value="NB-ARC DOMAIN-CONTAINING PROTEIN"/>
    <property type="match status" value="1"/>
</dbReference>
<dbReference type="SUPFAM" id="SSF52540">
    <property type="entry name" value="P-loop containing nucleoside triphosphate hydrolases"/>
    <property type="match status" value="1"/>
</dbReference>
<evidence type="ECO:0000256" key="1">
    <source>
        <dbReference type="ARBA" id="ARBA00008894"/>
    </source>
</evidence>
<proteinExistence type="inferred from homology"/>
<dbReference type="Gene3D" id="1.20.5.4130">
    <property type="match status" value="1"/>
</dbReference>
<evidence type="ECO:0000256" key="2">
    <source>
        <dbReference type="ARBA" id="ARBA00022614"/>
    </source>
</evidence>
<sequence>MAESIVKFILDKLEDATVQELLHLCGVQKQIKLLGKELGWIQTFLKDADRNNNSTGDEHQRHWLKEIRDVVYDIEDAIVKACLLGIEMEDPKKRHSKWEVAKRKFKSPKKLPAQHELGVEINAILERIKKISESREKYGTNNHDEGSEGQIYLELPVKPLLIHTFDDPDIVGFEHDRDNIIKQLLDDNTNEHRVISIVGPGGLGKTTLGQKIFNRY</sequence>
<dbReference type="InterPro" id="IPR002182">
    <property type="entry name" value="NB-ARC"/>
</dbReference>
<comment type="caution">
    <text evidence="8">The sequence shown here is derived from an EMBL/GenBank/DDBJ whole genome shotgun (WGS) entry which is preliminary data.</text>
</comment>
<evidence type="ECO:0000256" key="3">
    <source>
        <dbReference type="ARBA" id="ARBA00022737"/>
    </source>
</evidence>
<reference evidence="8 9" key="1">
    <citation type="journal article" date="2022" name="Cell">
        <title>Repeat-based holocentromeres influence genome architecture and karyotype evolution.</title>
        <authorList>
            <person name="Hofstatter P.G."/>
            <person name="Thangavel G."/>
            <person name="Lux T."/>
            <person name="Neumann P."/>
            <person name="Vondrak T."/>
            <person name="Novak P."/>
            <person name="Zhang M."/>
            <person name="Costa L."/>
            <person name="Castellani M."/>
            <person name="Scott A."/>
            <person name="Toegelov H."/>
            <person name="Fuchs J."/>
            <person name="Mata-Sucre Y."/>
            <person name="Dias Y."/>
            <person name="Vanzela A.L.L."/>
            <person name="Huettel B."/>
            <person name="Almeida C.C.S."/>
            <person name="Simkova H."/>
            <person name="Souza G."/>
            <person name="Pedrosa-Harand A."/>
            <person name="Macas J."/>
            <person name="Mayer K.F.X."/>
            <person name="Houben A."/>
            <person name="Marques A."/>
        </authorList>
    </citation>
    <scope>NUCLEOTIDE SEQUENCE [LARGE SCALE GENOMIC DNA]</scope>
    <source>
        <strain evidence="8">RhyTen1mFocal</strain>
    </source>
</reference>
<gene>
    <name evidence="8" type="ORF">LUZ61_020773</name>
</gene>
<comment type="similarity">
    <text evidence="1">Belongs to the disease resistance NB-LRR family.</text>
</comment>
<dbReference type="Pfam" id="PF18052">
    <property type="entry name" value="Rx_N"/>
    <property type="match status" value="1"/>
</dbReference>
<dbReference type="PANTHER" id="PTHR19338">
    <property type="entry name" value="TRANSLOCASE OF INNER MITOCHONDRIAL MEMBRANE 13 HOMOLOG"/>
    <property type="match status" value="1"/>
</dbReference>
<dbReference type="EMBL" id="JAMRDG010000002">
    <property type="protein sequence ID" value="KAJ3691609.1"/>
    <property type="molecule type" value="Genomic_DNA"/>
</dbReference>
<organism evidence="8 9">
    <name type="scientific">Rhynchospora tenuis</name>
    <dbReference type="NCBI Taxonomy" id="198213"/>
    <lineage>
        <taxon>Eukaryota</taxon>
        <taxon>Viridiplantae</taxon>
        <taxon>Streptophyta</taxon>
        <taxon>Embryophyta</taxon>
        <taxon>Tracheophyta</taxon>
        <taxon>Spermatophyta</taxon>
        <taxon>Magnoliopsida</taxon>
        <taxon>Liliopsida</taxon>
        <taxon>Poales</taxon>
        <taxon>Cyperaceae</taxon>
        <taxon>Cyperoideae</taxon>
        <taxon>Rhynchosporeae</taxon>
        <taxon>Rhynchospora</taxon>
    </lineage>
</organism>
<protein>
    <submittedName>
        <fullName evidence="8">Uncharacterized protein</fullName>
    </submittedName>
</protein>
<feature type="domain" description="NB-ARC" evidence="6">
    <location>
        <begin position="175"/>
        <end position="215"/>
    </location>
</feature>
<keyword evidence="3" id="KW-0677">Repeat</keyword>
<dbReference type="GO" id="GO:0043531">
    <property type="term" value="F:ADP binding"/>
    <property type="evidence" value="ECO:0007669"/>
    <property type="project" value="InterPro"/>
</dbReference>
<dbReference type="Pfam" id="PF00931">
    <property type="entry name" value="NB-ARC"/>
    <property type="match status" value="1"/>
</dbReference>
<keyword evidence="9" id="KW-1185">Reference proteome</keyword>
<keyword evidence="2" id="KW-0433">Leucine-rich repeat</keyword>
<accession>A0AAD6EP49</accession>
<evidence type="ECO:0000259" key="6">
    <source>
        <dbReference type="Pfam" id="PF00931"/>
    </source>
</evidence>
<dbReference type="Gene3D" id="3.40.50.300">
    <property type="entry name" value="P-loop containing nucleotide triphosphate hydrolases"/>
    <property type="match status" value="1"/>
</dbReference>
<feature type="domain" description="Disease resistance N-terminal" evidence="7">
    <location>
        <begin position="5"/>
        <end position="82"/>
    </location>
</feature>
<evidence type="ECO:0000256" key="4">
    <source>
        <dbReference type="ARBA" id="ARBA00022741"/>
    </source>
</evidence>
<dbReference type="AlphaFoldDB" id="A0AAD6EP49"/>
<evidence type="ECO:0000313" key="8">
    <source>
        <dbReference type="EMBL" id="KAJ3691609.1"/>
    </source>
</evidence>
<dbReference type="InterPro" id="IPR041118">
    <property type="entry name" value="Rx_N"/>
</dbReference>
<dbReference type="CDD" id="cd14798">
    <property type="entry name" value="RX-CC_like"/>
    <property type="match status" value="1"/>
</dbReference>
<keyword evidence="5" id="KW-0611">Plant defense</keyword>
<dbReference type="InterPro" id="IPR027417">
    <property type="entry name" value="P-loop_NTPase"/>
</dbReference>
<dbReference type="Proteomes" id="UP001210211">
    <property type="component" value="Unassembled WGS sequence"/>
</dbReference>
<dbReference type="GO" id="GO:0006952">
    <property type="term" value="P:defense response"/>
    <property type="evidence" value="ECO:0007669"/>
    <property type="project" value="UniProtKB-KW"/>
</dbReference>
<name>A0AAD6EP49_9POAL</name>
<keyword evidence="4" id="KW-0547">Nucleotide-binding</keyword>
<evidence type="ECO:0000259" key="7">
    <source>
        <dbReference type="Pfam" id="PF18052"/>
    </source>
</evidence>
<evidence type="ECO:0000313" key="9">
    <source>
        <dbReference type="Proteomes" id="UP001210211"/>
    </source>
</evidence>
<evidence type="ECO:0000256" key="5">
    <source>
        <dbReference type="ARBA" id="ARBA00022821"/>
    </source>
</evidence>